<evidence type="ECO:0000313" key="1">
    <source>
        <dbReference type="EMBL" id="SEI17807.1"/>
    </source>
</evidence>
<dbReference type="AlphaFoldDB" id="A0A1H6NPF2"/>
<sequence>MMGWGVLVEALGAEETDKKVLRLFEQIGEVPTLSNTPGDYSDPLFKTNFYKFFSSGIEVGFRGGVLIGIHVFVSQHEGYSAYKGEILGRAAESWRKSDFDREFGPAIKTGGGKQDMLIGYIRPWSKYSLGKYAVHVEFSSDHSIWKATVMND</sequence>
<evidence type="ECO:0000313" key="2">
    <source>
        <dbReference type="Proteomes" id="UP000182272"/>
    </source>
</evidence>
<reference evidence="1 2" key="1">
    <citation type="submission" date="2016-10" db="EMBL/GenBank/DDBJ databases">
        <authorList>
            <person name="de Groot N.N."/>
        </authorList>
    </citation>
    <scope>NUCLEOTIDE SEQUENCE [LARGE SCALE GENOMIC DNA]</scope>
    <source>
        <strain evidence="1 2">LMG 2158</strain>
    </source>
</reference>
<proteinExistence type="predicted"/>
<organism evidence="1 2">
    <name type="scientific">Pseudomonas asplenii</name>
    <dbReference type="NCBI Taxonomy" id="53407"/>
    <lineage>
        <taxon>Bacteria</taxon>
        <taxon>Pseudomonadati</taxon>
        <taxon>Pseudomonadota</taxon>
        <taxon>Gammaproteobacteria</taxon>
        <taxon>Pseudomonadales</taxon>
        <taxon>Pseudomonadaceae</taxon>
        <taxon>Pseudomonas</taxon>
    </lineage>
</organism>
<dbReference type="Proteomes" id="UP000182272">
    <property type="component" value="Chromosome I"/>
</dbReference>
<dbReference type="EMBL" id="LT629972">
    <property type="protein sequence ID" value="SEI17807.1"/>
    <property type="molecule type" value="Genomic_DNA"/>
</dbReference>
<gene>
    <name evidence="1" type="ORF">SAMN05216581_3461</name>
</gene>
<protein>
    <submittedName>
        <fullName evidence="1">Uncharacterized protein</fullName>
    </submittedName>
</protein>
<name>A0A1H6NPF2_9PSED</name>
<accession>A0A1H6NPF2</accession>